<dbReference type="AlphaFoldDB" id="A0AAD7F6M3"/>
<dbReference type="EMBL" id="JARIHO010000001">
    <property type="protein sequence ID" value="KAJ7368663.1"/>
    <property type="molecule type" value="Genomic_DNA"/>
</dbReference>
<keyword evidence="2" id="KW-1185">Reference proteome</keyword>
<comment type="caution">
    <text evidence="1">The sequence shown here is derived from an EMBL/GenBank/DDBJ whole genome shotgun (WGS) entry which is preliminary data.</text>
</comment>
<reference evidence="1" key="1">
    <citation type="submission" date="2023-03" db="EMBL/GenBank/DDBJ databases">
        <title>Massive genome expansion in bonnet fungi (Mycena s.s.) driven by repeated elements and novel gene families across ecological guilds.</title>
        <authorList>
            <consortium name="Lawrence Berkeley National Laboratory"/>
            <person name="Harder C.B."/>
            <person name="Miyauchi S."/>
            <person name="Viragh M."/>
            <person name="Kuo A."/>
            <person name="Thoen E."/>
            <person name="Andreopoulos B."/>
            <person name="Lu D."/>
            <person name="Skrede I."/>
            <person name="Drula E."/>
            <person name="Henrissat B."/>
            <person name="Morin E."/>
            <person name="Kohler A."/>
            <person name="Barry K."/>
            <person name="LaButti K."/>
            <person name="Morin E."/>
            <person name="Salamov A."/>
            <person name="Lipzen A."/>
            <person name="Mereny Z."/>
            <person name="Hegedus B."/>
            <person name="Baldrian P."/>
            <person name="Stursova M."/>
            <person name="Weitz H."/>
            <person name="Taylor A."/>
            <person name="Grigoriev I.V."/>
            <person name="Nagy L.G."/>
            <person name="Martin F."/>
            <person name="Kauserud H."/>
        </authorList>
    </citation>
    <scope>NUCLEOTIDE SEQUENCE</scope>
    <source>
        <strain evidence="1">CBHHK002</strain>
    </source>
</reference>
<evidence type="ECO:0000313" key="1">
    <source>
        <dbReference type="EMBL" id="KAJ7368663.1"/>
    </source>
</evidence>
<protein>
    <submittedName>
        <fullName evidence="1">Uncharacterized protein</fullName>
    </submittedName>
</protein>
<gene>
    <name evidence="1" type="ORF">DFH08DRAFT_796536</name>
</gene>
<evidence type="ECO:0000313" key="2">
    <source>
        <dbReference type="Proteomes" id="UP001218218"/>
    </source>
</evidence>
<accession>A0AAD7F6M3</accession>
<organism evidence="1 2">
    <name type="scientific">Mycena albidolilacea</name>
    <dbReference type="NCBI Taxonomy" id="1033008"/>
    <lineage>
        <taxon>Eukaryota</taxon>
        <taxon>Fungi</taxon>
        <taxon>Dikarya</taxon>
        <taxon>Basidiomycota</taxon>
        <taxon>Agaricomycotina</taxon>
        <taxon>Agaricomycetes</taxon>
        <taxon>Agaricomycetidae</taxon>
        <taxon>Agaricales</taxon>
        <taxon>Marasmiineae</taxon>
        <taxon>Mycenaceae</taxon>
        <taxon>Mycena</taxon>
    </lineage>
</organism>
<name>A0AAD7F6M3_9AGAR</name>
<proteinExistence type="predicted"/>
<dbReference type="Proteomes" id="UP001218218">
    <property type="component" value="Unassembled WGS sequence"/>
</dbReference>
<sequence length="263" mass="29292">MASFFPSGPALPACKSLVVKGSYHPSAPIHLALSHSANFPDTCILMITPSRETMATALREHNDDWIYPPSPAHFAYLVSVLTTDHQSQNSTAILDQTPSLVVLIELSAYFLTDVETNPNCHPWTLSSYMTLVTRTLASFAALSSPRSEPSTSSPDIALVLFDSQLDHLKLPVLKSPTIGASSRKPTKPENVALFVQKYFDMVAVFEEDDEFFLNSSQEDEAEMDAQRRNRVQIFRRGQNLPFETRRWIERPGGDSGGTVFIWD</sequence>